<organism evidence="1">
    <name type="scientific">Natrinema pallidum DSM 3751</name>
    <dbReference type="NCBI Taxonomy" id="1227495"/>
    <lineage>
        <taxon>Archaea</taxon>
        <taxon>Methanobacteriati</taxon>
        <taxon>Methanobacteriota</taxon>
        <taxon>Stenosarchaea group</taxon>
        <taxon>Halobacteria</taxon>
        <taxon>Halobacteriales</taxon>
        <taxon>Natrialbaceae</taxon>
        <taxon>Natrinema</taxon>
    </lineage>
</organism>
<proteinExistence type="predicted"/>
<reference evidence="1" key="1">
    <citation type="journal article" date="2014" name="PLoS Genet.">
        <title>Phylogenetically driven sequencing of extremely halophilic archaea reveals strategies for static and dynamic osmo-response.</title>
        <authorList>
            <person name="Becker E.A."/>
            <person name="Seitzer P.M."/>
            <person name="Tritt A."/>
            <person name="Larsen D."/>
            <person name="Krusor M."/>
            <person name="Yao A.I."/>
            <person name="Wu D."/>
            <person name="Madern D."/>
            <person name="Eisen J.A."/>
            <person name="Darling A.E."/>
            <person name="Facciotti M.T."/>
        </authorList>
    </citation>
    <scope>NUCLEOTIDE SEQUENCE [LARGE SCALE GENOMIC DNA]</scope>
    <source>
        <strain evidence="1">DSM 3751</strain>
    </source>
</reference>
<dbReference type="Proteomes" id="UP000011618">
    <property type="component" value="Unassembled WGS sequence"/>
</dbReference>
<dbReference type="eggNOG" id="arCOG13359">
    <property type="taxonomic scope" value="Archaea"/>
</dbReference>
<name>L9YGI4_9EURY</name>
<comment type="caution">
    <text evidence="1">The sequence shown here is derived from an EMBL/GenBank/DDBJ whole genome shotgun (WGS) entry which is preliminary data.</text>
</comment>
<gene>
    <name evidence="1" type="ORF">C487_17575</name>
</gene>
<dbReference type="RefSeq" id="WP_006187056.1">
    <property type="nucleotide sequence ID" value="NZ_AOII01000099.1"/>
</dbReference>
<protein>
    <submittedName>
        <fullName evidence="1">Uncharacterized protein</fullName>
    </submittedName>
</protein>
<evidence type="ECO:0000313" key="1">
    <source>
        <dbReference type="EMBL" id="ELY73235.1"/>
    </source>
</evidence>
<dbReference type="EMBL" id="AOII01000099">
    <property type="protein sequence ID" value="ELY73235.1"/>
    <property type="molecule type" value="Genomic_DNA"/>
</dbReference>
<dbReference type="AlphaFoldDB" id="L9YGI4"/>
<sequence>MKTYVLSERLRAEPVARSDPPTLRAASGPAGEYVVASGVGSARVDSGGGSVDLTVVVGGDATPPEIHVMPDAVLASADSDLSLEVVRGASETAVQSNIGIAAHTETALSGEQGLVWRNGEAMPTDGSSRYGEVLERGGASSSDSKKVIRTYTNADGQVTVGISNSPGPIQRARHWIDHTLPSPEVPYWLGGVVVPVLGIGRVVRG</sequence>
<dbReference type="OrthoDB" id="8638at2157"/>
<accession>L9YGI4</accession>
<dbReference type="PATRIC" id="fig|1227495.3.peg.3517"/>